<dbReference type="AlphaFoldDB" id="A0A843VM80"/>
<dbReference type="EMBL" id="NMUH01001445">
    <property type="protein sequence ID" value="MQL92429.1"/>
    <property type="molecule type" value="Genomic_DNA"/>
</dbReference>
<dbReference type="PROSITE" id="PS51043">
    <property type="entry name" value="DDHD"/>
    <property type="match status" value="1"/>
</dbReference>
<dbReference type="Pfam" id="PF02862">
    <property type="entry name" value="DDHD"/>
    <property type="match status" value="1"/>
</dbReference>
<dbReference type="Proteomes" id="UP000652761">
    <property type="component" value="Unassembled WGS sequence"/>
</dbReference>
<protein>
    <recommendedName>
        <fullName evidence="1">DDHD domain-containing protein</fullName>
    </recommendedName>
</protein>
<sequence length="202" mass="23205">MGYYSILEPLICKEYVNKHPVLIPYHRGGKRLHIGFQEFAEGISEHSQAVVNHLNEVKVKVVNVFRSRIKDNAEDAVEEAKVKERSYGSIMMERLTRSEDGRIDYMLQDKPFQHPYISALGSHTNYWRDLDTALFILKHLYRDIPEEPDQTDPASCEGSSKGNGLPILFFRNEAMDEDVPLTFSNDAMLKEFARKAKKTING</sequence>
<gene>
    <name evidence="2" type="ORF">Taro_025048</name>
</gene>
<reference evidence="2" key="1">
    <citation type="submission" date="2017-07" db="EMBL/GenBank/DDBJ databases">
        <title>Taro Niue Genome Assembly and Annotation.</title>
        <authorList>
            <person name="Atibalentja N."/>
            <person name="Keating K."/>
            <person name="Fields C.J."/>
        </authorList>
    </citation>
    <scope>NUCLEOTIDE SEQUENCE</scope>
    <source>
        <strain evidence="2">Niue_2</strain>
        <tissue evidence="2">Leaf</tissue>
    </source>
</reference>
<dbReference type="InterPro" id="IPR058055">
    <property type="entry name" value="PA-PLA1"/>
</dbReference>
<evidence type="ECO:0000259" key="1">
    <source>
        <dbReference type="PROSITE" id="PS51043"/>
    </source>
</evidence>
<comment type="caution">
    <text evidence="2">The sequence shown here is derived from an EMBL/GenBank/DDBJ whole genome shotgun (WGS) entry which is preliminary data.</text>
</comment>
<dbReference type="GO" id="GO:0005737">
    <property type="term" value="C:cytoplasm"/>
    <property type="evidence" value="ECO:0007669"/>
    <property type="project" value="TreeGrafter"/>
</dbReference>
<dbReference type="SMART" id="SM01127">
    <property type="entry name" value="DDHD"/>
    <property type="match status" value="1"/>
</dbReference>
<dbReference type="PANTHER" id="PTHR23509">
    <property type="entry name" value="PA-PL1 PHOSPHOLIPASE FAMILY"/>
    <property type="match status" value="1"/>
</dbReference>
<evidence type="ECO:0000313" key="3">
    <source>
        <dbReference type="Proteomes" id="UP000652761"/>
    </source>
</evidence>
<dbReference type="InterPro" id="IPR004177">
    <property type="entry name" value="DDHD_dom"/>
</dbReference>
<dbReference type="PANTHER" id="PTHR23509:SF10">
    <property type="entry name" value="LD21067P"/>
    <property type="match status" value="1"/>
</dbReference>
<keyword evidence="3" id="KW-1185">Reference proteome</keyword>
<name>A0A843VM80_COLES</name>
<organism evidence="2 3">
    <name type="scientific">Colocasia esculenta</name>
    <name type="common">Wild taro</name>
    <name type="synonym">Arum esculentum</name>
    <dbReference type="NCBI Taxonomy" id="4460"/>
    <lineage>
        <taxon>Eukaryota</taxon>
        <taxon>Viridiplantae</taxon>
        <taxon>Streptophyta</taxon>
        <taxon>Embryophyta</taxon>
        <taxon>Tracheophyta</taxon>
        <taxon>Spermatophyta</taxon>
        <taxon>Magnoliopsida</taxon>
        <taxon>Liliopsida</taxon>
        <taxon>Araceae</taxon>
        <taxon>Aroideae</taxon>
        <taxon>Colocasieae</taxon>
        <taxon>Colocasia</taxon>
    </lineage>
</organism>
<dbReference type="GO" id="GO:0046872">
    <property type="term" value="F:metal ion binding"/>
    <property type="evidence" value="ECO:0007669"/>
    <property type="project" value="InterPro"/>
</dbReference>
<feature type="domain" description="DDHD" evidence="1">
    <location>
        <begin position="1"/>
        <end position="142"/>
    </location>
</feature>
<dbReference type="OrthoDB" id="431378at2759"/>
<proteinExistence type="predicted"/>
<evidence type="ECO:0000313" key="2">
    <source>
        <dbReference type="EMBL" id="MQL92429.1"/>
    </source>
</evidence>
<accession>A0A843VM80</accession>
<dbReference type="GO" id="GO:0004620">
    <property type="term" value="F:phospholipase activity"/>
    <property type="evidence" value="ECO:0007669"/>
    <property type="project" value="TreeGrafter"/>
</dbReference>